<dbReference type="PROSITE" id="PS50294">
    <property type="entry name" value="WD_REPEATS_REGION"/>
    <property type="match status" value="3"/>
</dbReference>
<dbReference type="OrthoDB" id="727118at2759"/>
<dbReference type="EMBL" id="LWCA01000766">
    <property type="protein sequence ID" value="OAF67018.1"/>
    <property type="molecule type" value="Genomic_DNA"/>
</dbReference>
<dbReference type="InterPro" id="IPR015943">
    <property type="entry name" value="WD40/YVTN_repeat-like_dom_sf"/>
</dbReference>
<dbReference type="Gene3D" id="1.20.5.300">
    <property type="match status" value="1"/>
</dbReference>
<comment type="similarity">
    <text evidence="1">Belongs to the WD repeat striatin family.</text>
</comment>
<protein>
    <recommendedName>
        <fullName evidence="8">Striatin N-terminal domain-containing protein</fullName>
    </recommendedName>
</protein>
<name>A0A177AYD9_9BILA</name>
<comment type="caution">
    <text evidence="9">The sequence shown here is derived from an EMBL/GenBank/DDBJ whole genome shotgun (WGS) entry which is preliminary data.</text>
</comment>
<dbReference type="PANTHER" id="PTHR15653">
    <property type="entry name" value="STRIATIN"/>
    <property type="match status" value="1"/>
</dbReference>
<evidence type="ECO:0000256" key="1">
    <source>
        <dbReference type="ARBA" id="ARBA00009616"/>
    </source>
</evidence>
<gene>
    <name evidence="9" type="ORF">A3Q56_05255</name>
</gene>
<evidence type="ECO:0000259" key="8">
    <source>
        <dbReference type="Pfam" id="PF08232"/>
    </source>
</evidence>
<feature type="region of interest" description="Disordered" evidence="7">
    <location>
        <begin position="304"/>
        <end position="325"/>
    </location>
</feature>
<dbReference type="InterPro" id="IPR051488">
    <property type="entry name" value="WD_repeat_striatin"/>
</dbReference>
<proteinExistence type="inferred from homology"/>
<evidence type="ECO:0000313" key="9">
    <source>
        <dbReference type="EMBL" id="OAF67018.1"/>
    </source>
</evidence>
<accession>A0A177AYD9</accession>
<keyword evidence="3" id="KW-0677">Repeat</keyword>
<dbReference type="InterPro" id="IPR036322">
    <property type="entry name" value="WD40_repeat_dom_sf"/>
</dbReference>
<reference evidence="9 10" key="1">
    <citation type="submission" date="2016-04" db="EMBL/GenBank/DDBJ databases">
        <title>The genome of Intoshia linei affirms orthonectids as highly simplified spiralians.</title>
        <authorList>
            <person name="Mikhailov K.V."/>
            <person name="Slusarev G.S."/>
            <person name="Nikitin M.A."/>
            <person name="Logacheva M.D."/>
            <person name="Penin A."/>
            <person name="Aleoshin V."/>
            <person name="Panchin Y.V."/>
        </authorList>
    </citation>
    <scope>NUCLEOTIDE SEQUENCE [LARGE SCALE GENOMIC DNA]</scope>
    <source>
        <strain evidence="9">Intl2013</strain>
        <tissue evidence="9">Whole animal</tissue>
    </source>
</reference>
<dbReference type="Proteomes" id="UP000078046">
    <property type="component" value="Unassembled WGS sequence"/>
</dbReference>
<feature type="domain" description="Striatin N-terminal" evidence="8">
    <location>
        <begin position="30"/>
        <end position="183"/>
    </location>
</feature>
<keyword evidence="10" id="KW-1185">Reference proteome</keyword>
<dbReference type="AlphaFoldDB" id="A0A177AYD9"/>
<evidence type="ECO:0000256" key="6">
    <source>
        <dbReference type="PROSITE-ProRule" id="PRU00221"/>
    </source>
</evidence>
<keyword evidence="4" id="KW-0112">Calmodulin-binding</keyword>
<dbReference type="PRINTS" id="PR00320">
    <property type="entry name" value="GPROTEINBRPT"/>
</dbReference>
<dbReference type="SMART" id="SM00320">
    <property type="entry name" value="WD40"/>
    <property type="match status" value="5"/>
</dbReference>
<evidence type="ECO:0000256" key="4">
    <source>
        <dbReference type="ARBA" id="ARBA00022860"/>
    </source>
</evidence>
<dbReference type="PANTHER" id="PTHR15653:SF0">
    <property type="entry name" value="CONNECTOR OF KINASE TO AP-1, ISOFORM E"/>
    <property type="match status" value="1"/>
</dbReference>
<evidence type="ECO:0000313" key="10">
    <source>
        <dbReference type="Proteomes" id="UP000078046"/>
    </source>
</evidence>
<feature type="repeat" description="WD" evidence="6">
    <location>
        <begin position="394"/>
        <end position="435"/>
    </location>
</feature>
<dbReference type="PROSITE" id="PS50082">
    <property type="entry name" value="WD_REPEATS_2"/>
    <property type="match status" value="3"/>
</dbReference>
<feature type="repeat" description="WD" evidence="6">
    <location>
        <begin position="630"/>
        <end position="662"/>
    </location>
</feature>
<sequence>MMNNKQSTIEPSVGNIQIDANHTVSKGFSMPSVLHFIETEWSRYEIEKAQWEIERTDYKAKLAFLKGERDGQINFKNDLIRRIKMLELTIRHERMKYMLSLEACKNNKENDNDLPEEIKTEQDILVEKVNNQPPIPKKTESFNHNVWNINTGIESSDHDDLEIITKGCELLKTYISETGLTDSLIQERKEKIKKIYPKYEIDSHSASYASPIISFPKQYNESKTELYNETTDLVDSEVPVASISLKNVVSYASKINANMEDCNDDEDIKIIDNESNSSPKTDYEKTDKSQCLENQLYDYITTENVNYEDKSPSEDKVTENSENYSPTDIDMFADIEYMSDSLETCNNSSNVKNFHYLDAKKSGTDLVDSKSEKEGDAFSEALQLCFRNSKLSSLRGHIDVVRSIDHHPILPYLLSGSDDASIKLWNSDKDQTIACFRSHNGPVTFVSFVPSGMGNYFVSGGYDGAIKLWNIDKYVKNCISEMDYKLECQTLNVHADIVWEIIFHSFNTCFCSLDALGDLFITNCTTDTESPLVFNFETSKVKCCPSTDSKVTSIHYFNETLIAGCSNGSLIVMIENNESLFNSNDGSLSKIVKICSSQSKNKPLIMAGHDSGEVTIYSFIDNSLSFENKIQCHPEFITSLLFVPEYKIFISSSNDGFIRIWDTMLYGCIKELFGNLQKCEEGTTDLTFYKPKMILCASGADTHVNLFKFDINQLKN</sequence>
<evidence type="ECO:0000256" key="5">
    <source>
        <dbReference type="ARBA" id="ARBA00023054"/>
    </source>
</evidence>
<dbReference type="GO" id="GO:0005516">
    <property type="term" value="F:calmodulin binding"/>
    <property type="evidence" value="ECO:0007669"/>
    <property type="project" value="UniProtKB-KW"/>
</dbReference>
<dbReference type="InterPro" id="IPR013258">
    <property type="entry name" value="Striatin_N"/>
</dbReference>
<dbReference type="InterPro" id="IPR001680">
    <property type="entry name" value="WD40_rpt"/>
</dbReference>
<dbReference type="Pfam" id="PF08232">
    <property type="entry name" value="Striatin"/>
    <property type="match status" value="1"/>
</dbReference>
<evidence type="ECO:0000256" key="2">
    <source>
        <dbReference type="ARBA" id="ARBA00022574"/>
    </source>
</evidence>
<feature type="repeat" description="WD" evidence="6">
    <location>
        <begin position="436"/>
        <end position="472"/>
    </location>
</feature>
<dbReference type="InterPro" id="IPR020472">
    <property type="entry name" value="WD40_PAC1"/>
</dbReference>
<keyword evidence="2 6" id="KW-0853">WD repeat</keyword>
<keyword evidence="5" id="KW-0175">Coiled coil</keyword>
<evidence type="ECO:0000256" key="7">
    <source>
        <dbReference type="SAM" id="MobiDB-lite"/>
    </source>
</evidence>
<dbReference type="Gene3D" id="2.130.10.10">
    <property type="entry name" value="YVTN repeat-like/Quinoprotein amine dehydrogenase"/>
    <property type="match status" value="2"/>
</dbReference>
<dbReference type="Pfam" id="PF00400">
    <property type="entry name" value="WD40"/>
    <property type="match status" value="3"/>
</dbReference>
<feature type="compositionally biased region" description="Basic and acidic residues" evidence="7">
    <location>
        <begin position="307"/>
        <end position="319"/>
    </location>
</feature>
<organism evidence="9 10">
    <name type="scientific">Intoshia linei</name>
    <dbReference type="NCBI Taxonomy" id="1819745"/>
    <lineage>
        <taxon>Eukaryota</taxon>
        <taxon>Metazoa</taxon>
        <taxon>Spiralia</taxon>
        <taxon>Lophotrochozoa</taxon>
        <taxon>Mesozoa</taxon>
        <taxon>Orthonectida</taxon>
        <taxon>Rhopaluridae</taxon>
        <taxon>Intoshia</taxon>
    </lineage>
</organism>
<dbReference type="SUPFAM" id="SSF50978">
    <property type="entry name" value="WD40 repeat-like"/>
    <property type="match status" value="1"/>
</dbReference>
<evidence type="ECO:0000256" key="3">
    <source>
        <dbReference type="ARBA" id="ARBA00022737"/>
    </source>
</evidence>